<keyword evidence="2 11" id="KW-0171">Cobalt transport</keyword>
<keyword evidence="8 11" id="KW-0406">Ion transport</keyword>
<evidence type="ECO:0000313" key="13">
    <source>
        <dbReference type="Proteomes" id="UP001183226"/>
    </source>
</evidence>
<evidence type="ECO:0000256" key="9">
    <source>
        <dbReference type="ARBA" id="ARBA00023136"/>
    </source>
</evidence>
<comment type="pathway">
    <text evidence="11">Cofactor biosynthesis; adenosylcobalamin biosynthesis.</text>
</comment>
<evidence type="ECO:0000313" key="12">
    <source>
        <dbReference type="EMBL" id="MDT0301254.1"/>
    </source>
</evidence>
<gene>
    <name evidence="11" type="primary">cbiM</name>
    <name evidence="12" type="ORF">RM446_03905</name>
</gene>
<evidence type="ECO:0000256" key="10">
    <source>
        <dbReference type="ARBA" id="ARBA00023285"/>
    </source>
</evidence>
<proteinExistence type="inferred from homology"/>
<feature type="transmembrane region" description="Helical" evidence="11">
    <location>
        <begin position="55"/>
        <end position="72"/>
    </location>
</feature>
<dbReference type="EMBL" id="JAVREK010000003">
    <property type="protein sequence ID" value="MDT0301254.1"/>
    <property type="molecule type" value="Genomic_DNA"/>
</dbReference>
<dbReference type="HAMAP" id="MF_01462">
    <property type="entry name" value="CbiM"/>
    <property type="match status" value="1"/>
</dbReference>
<dbReference type="RefSeq" id="WP_311543695.1">
    <property type="nucleotide sequence ID" value="NZ_JAVREK010000003.1"/>
</dbReference>
<dbReference type="Proteomes" id="UP001183226">
    <property type="component" value="Unassembled WGS sequence"/>
</dbReference>
<reference evidence="13" key="1">
    <citation type="submission" date="2023-07" db="EMBL/GenBank/DDBJ databases">
        <title>30 novel species of actinomycetes from the DSMZ collection.</title>
        <authorList>
            <person name="Nouioui I."/>
        </authorList>
    </citation>
    <scope>NUCLEOTIDE SEQUENCE [LARGE SCALE GENOMIC DNA]</scope>
    <source>
        <strain evidence="13">DSM 45055</strain>
    </source>
</reference>
<feature type="transmembrane region" description="Helical" evidence="11">
    <location>
        <begin position="198"/>
        <end position="225"/>
    </location>
</feature>
<dbReference type="Pfam" id="PF01891">
    <property type="entry name" value="CbiM"/>
    <property type="match status" value="1"/>
</dbReference>
<comment type="subcellular location">
    <subcellularLocation>
        <location evidence="1 11">Cell membrane</location>
        <topology evidence="1 11">Multi-pass membrane protein</topology>
    </subcellularLocation>
</comment>
<evidence type="ECO:0000256" key="2">
    <source>
        <dbReference type="ARBA" id="ARBA00022426"/>
    </source>
</evidence>
<evidence type="ECO:0000256" key="5">
    <source>
        <dbReference type="ARBA" id="ARBA00022573"/>
    </source>
</evidence>
<keyword evidence="5 11" id="KW-0169">Cobalamin biosynthesis</keyword>
<evidence type="ECO:0000256" key="11">
    <source>
        <dbReference type="HAMAP-Rule" id="MF_01462"/>
    </source>
</evidence>
<comment type="function">
    <text evidence="11">Part of the energy-coupling factor (ECF) transporter complex CbiMNOQ involved in cobalt import.</text>
</comment>
<keyword evidence="7 11" id="KW-1133">Transmembrane helix</keyword>
<dbReference type="PANTHER" id="PTHR43627">
    <property type="match status" value="1"/>
</dbReference>
<feature type="transmembrane region" description="Helical" evidence="11">
    <location>
        <begin position="156"/>
        <end position="178"/>
    </location>
</feature>
<keyword evidence="3 11" id="KW-0813">Transport</keyword>
<protein>
    <recommendedName>
        <fullName evidence="11">Cobalt transport protein CbiM</fullName>
    </recommendedName>
    <alternativeName>
        <fullName evidence="11">Energy-coupling factor transporter probable substrate-capture protein CbiM</fullName>
        <shortName evidence="11">ECF transporter S component CbiM</shortName>
    </alternativeName>
</protein>
<dbReference type="NCBIfam" id="NF006184">
    <property type="entry name" value="PRK08319.1"/>
    <property type="match status" value="1"/>
</dbReference>
<name>A0ABU2KPQ2_9ACTN</name>
<sequence length="259" mass="26518">MTTVHEVLEVGSPEMHIAEGYLPWQHAAAWTAAAAPFVAHGVRSLTQAVRADPDAKLLVGAAGAFCFVLSALKIPSVSGSCSHPTGTGLGALLFRPPVMAALGTITLLFQALLLAHGGLTTLGANVFSMAVVGPWVAYGAYRLVRAATASAGEQTSLGAAVFCAAALGSLATYTMTSVQLALAFPDSASGFLGSFTKFAGIFSVTQIPLAVIEGLVTVVLVRLLCRVNPDQLRRLGVLPRRTAEASSADAAVATENKAG</sequence>
<feature type="transmembrane region" description="Helical" evidence="11">
    <location>
        <begin position="92"/>
        <end position="116"/>
    </location>
</feature>
<evidence type="ECO:0000256" key="4">
    <source>
        <dbReference type="ARBA" id="ARBA00022475"/>
    </source>
</evidence>
<dbReference type="Gene3D" id="1.10.1760.20">
    <property type="match status" value="1"/>
</dbReference>
<keyword evidence="9 11" id="KW-0472">Membrane</keyword>
<dbReference type="InterPro" id="IPR002751">
    <property type="entry name" value="CbiM/NikMN"/>
</dbReference>
<keyword evidence="6 11" id="KW-0812">Transmembrane</keyword>
<evidence type="ECO:0000256" key="7">
    <source>
        <dbReference type="ARBA" id="ARBA00022989"/>
    </source>
</evidence>
<comment type="caution">
    <text evidence="12">The sequence shown here is derived from an EMBL/GenBank/DDBJ whole genome shotgun (WGS) entry which is preliminary data.</text>
</comment>
<dbReference type="InterPro" id="IPR018024">
    <property type="entry name" value="CbiM"/>
</dbReference>
<accession>A0ABU2KPQ2</accession>
<evidence type="ECO:0000256" key="6">
    <source>
        <dbReference type="ARBA" id="ARBA00022692"/>
    </source>
</evidence>
<keyword evidence="4 11" id="KW-1003">Cell membrane</keyword>
<keyword evidence="10 11" id="KW-0170">Cobalt</keyword>
<evidence type="ECO:0000256" key="1">
    <source>
        <dbReference type="ARBA" id="ARBA00004651"/>
    </source>
</evidence>
<evidence type="ECO:0000256" key="8">
    <source>
        <dbReference type="ARBA" id="ARBA00023065"/>
    </source>
</evidence>
<comment type="similarity">
    <text evidence="11">Belongs to the CbiM family.</text>
</comment>
<evidence type="ECO:0000256" key="3">
    <source>
        <dbReference type="ARBA" id="ARBA00022448"/>
    </source>
</evidence>
<dbReference type="NCBIfam" id="TIGR00123">
    <property type="entry name" value="cbiM"/>
    <property type="match status" value="1"/>
</dbReference>
<organism evidence="12 13">
    <name type="scientific">Streptomonospora wellingtoniae</name>
    <dbReference type="NCBI Taxonomy" id="3075544"/>
    <lineage>
        <taxon>Bacteria</taxon>
        <taxon>Bacillati</taxon>
        <taxon>Actinomycetota</taxon>
        <taxon>Actinomycetes</taxon>
        <taxon>Streptosporangiales</taxon>
        <taxon>Nocardiopsidaceae</taxon>
        <taxon>Streptomonospora</taxon>
    </lineage>
</organism>
<dbReference type="PANTHER" id="PTHR43627:SF1">
    <property type="entry name" value="COBALT TRANSPORT PROTEIN CBIM"/>
    <property type="match status" value="1"/>
</dbReference>
<keyword evidence="13" id="KW-1185">Reference proteome</keyword>
<comment type="subunit">
    <text evidence="11">Forms an energy-coupling factor (ECF) transporter complex composed of an ATP-binding protein (A component, CbiO), a transmembrane protein (T component, CbiQ) and 2 possible substrate-capture proteins (S components, CbiM and CbiN) of unknown stoichimetry.</text>
</comment>
<feature type="transmembrane region" description="Helical" evidence="11">
    <location>
        <begin position="122"/>
        <end position="144"/>
    </location>
</feature>